<feature type="binding site" evidence="7">
    <location>
        <begin position="37"/>
        <end position="38"/>
    </location>
    <ligand>
        <name>substrate</name>
    </ligand>
</feature>
<evidence type="ECO:0000256" key="1">
    <source>
        <dbReference type="ARBA" id="ARBA00001602"/>
    </source>
</evidence>
<dbReference type="Pfam" id="PF01177">
    <property type="entry name" value="Asp_Glu_race"/>
    <property type="match status" value="1"/>
</dbReference>
<dbReference type="InterPro" id="IPR015942">
    <property type="entry name" value="Asp/Glu/hydantoin_racemase"/>
</dbReference>
<evidence type="ECO:0000256" key="5">
    <source>
        <dbReference type="ARBA" id="ARBA00023235"/>
    </source>
</evidence>
<comment type="similarity">
    <text evidence="7">Belongs to the aspartate/glutamate racemases family.</text>
</comment>
<evidence type="ECO:0000313" key="9">
    <source>
        <dbReference type="Proteomes" id="UP000298791"/>
    </source>
</evidence>
<dbReference type="OrthoDB" id="9801055at2"/>
<evidence type="ECO:0000256" key="6">
    <source>
        <dbReference type="ARBA" id="ARBA00023316"/>
    </source>
</evidence>
<protein>
    <recommendedName>
        <fullName evidence="2 7">Glutamate racemase</fullName>
        <ecNumber evidence="2 7">5.1.1.3</ecNumber>
    </recommendedName>
</protein>
<dbReference type="PROSITE" id="PS00923">
    <property type="entry name" value="ASP_GLU_RACEMASE_1"/>
    <property type="match status" value="1"/>
</dbReference>
<feature type="active site" description="Proton donor/acceptor" evidence="7">
    <location>
        <position position="181"/>
    </location>
</feature>
<comment type="function">
    <text evidence="7">Provides the (R)-glutamate required for cell wall biosynthesis.</text>
</comment>
<dbReference type="PANTHER" id="PTHR21198">
    <property type="entry name" value="GLUTAMATE RACEMASE"/>
    <property type="match status" value="1"/>
</dbReference>
<dbReference type="Gene3D" id="3.40.50.1860">
    <property type="match status" value="2"/>
</dbReference>
<feature type="binding site" evidence="7">
    <location>
        <begin position="5"/>
        <end position="6"/>
    </location>
    <ligand>
        <name>substrate</name>
    </ligand>
</feature>
<dbReference type="UniPathway" id="UPA00219"/>
<gene>
    <name evidence="7 8" type="primary">murI</name>
    <name evidence="8" type="ORF">D9V64_02830</name>
</gene>
<dbReference type="GO" id="GO:0071555">
    <property type="term" value="P:cell wall organization"/>
    <property type="evidence" value="ECO:0007669"/>
    <property type="project" value="UniProtKB-KW"/>
</dbReference>
<evidence type="ECO:0000256" key="4">
    <source>
        <dbReference type="ARBA" id="ARBA00022984"/>
    </source>
</evidence>
<evidence type="ECO:0000313" key="8">
    <source>
        <dbReference type="EMBL" id="QCI19067.1"/>
    </source>
</evidence>
<comment type="pathway">
    <text evidence="7">Cell wall biogenesis; peptidoglycan biosynthesis.</text>
</comment>
<proteinExistence type="inferred from homology"/>
<dbReference type="SUPFAM" id="SSF53681">
    <property type="entry name" value="Aspartate/glutamate racemase"/>
    <property type="match status" value="2"/>
</dbReference>
<dbReference type="GO" id="GO:0009252">
    <property type="term" value="P:peptidoglycan biosynthetic process"/>
    <property type="evidence" value="ECO:0007669"/>
    <property type="project" value="UniProtKB-UniRule"/>
</dbReference>
<reference evidence="8 9" key="1">
    <citation type="submission" date="2018-12" db="EMBL/GenBank/DDBJ databases">
        <authorList>
            <person name="Chong R.A."/>
        </authorList>
    </citation>
    <scope>NUCLEOTIDE SEQUENCE [LARGE SCALE GENOMIC DNA]</scope>
    <source>
        <strain evidence="8 9">Ane</strain>
    </source>
</reference>
<keyword evidence="6 7" id="KW-0961">Cell wall biogenesis/degradation</keyword>
<keyword evidence="4 7" id="KW-0573">Peptidoglycan synthesis</keyword>
<name>A0A4D6XUQ4_9GAMM</name>
<keyword evidence="3 7" id="KW-0133">Cell shape</keyword>
<dbReference type="InterPro" id="IPR018187">
    <property type="entry name" value="Asp/Glu_racemase_AS_1"/>
</dbReference>
<dbReference type="GO" id="GO:0008360">
    <property type="term" value="P:regulation of cell shape"/>
    <property type="evidence" value="ECO:0007669"/>
    <property type="project" value="UniProtKB-KW"/>
</dbReference>
<evidence type="ECO:0000256" key="3">
    <source>
        <dbReference type="ARBA" id="ARBA00022960"/>
    </source>
</evidence>
<reference evidence="8 9" key="2">
    <citation type="submission" date="2019-05" db="EMBL/GenBank/DDBJ databases">
        <title>Genome evolution of the obligate endosymbiont Buchnera aphidicola.</title>
        <authorList>
            <person name="Moran N.A."/>
        </authorList>
    </citation>
    <scope>NUCLEOTIDE SEQUENCE [LARGE SCALE GENOMIC DNA]</scope>
    <source>
        <strain evidence="8 9">Ane</strain>
    </source>
</reference>
<accession>A0A4D6XUQ4</accession>
<feature type="binding site" evidence="7">
    <location>
        <begin position="70"/>
        <end position="71"/>
    </location>
    <ligand>
        <name>substrate</name>
    </ligand>
</feature>
<feature type="binding site" evidence="7">
    <location>
        <begin position="182"/>
        <end position="183"/>
    </location>
    <ligand>
        <name>substrate</name>
    </ligand>
</feature>
<sequence>MLIFDSGIGGISILENIKKNIPNINYIYLLDNEAFPYGEKRESFIIERSIKIINTIKKLYPITMVIVACNTASTISLDILKKYFDIPIIGVLPLLDETMRITKNSKIGFIATKATVNSSYVQKRISKNIHNKNIKIIATNKLAKIAEKKIRKQFISYIKLRKIFNRWLLLSVQPDTIYLGCTHFSFLKKEIQNIFHKPIIFLDSHKIVVKKIKKYFLNKKNNQNIKKNIFLYSKYDKNINKLLCILKKYEFNSIKKVNLS</sequence>
<dbReference type="InterPro" id="IPR004391">
    <property type="entry name" value="Glu_race"/>
</dbReference>
<dbReference type="HAMAP" id="MF_00258">
    <property type="entry name" value="Glu_racemase"/>
    <property type="match status" value="1"/>
</dbReference>
<dbReference type="Proteomes" id="UP000298791">
    <property type="component" value="Chromosome"/>
</dbReference>
<dbReference type="EC" id="5.1.1.3" evidence="2 7"/>
<dbReference type="InterPro" id="IPR001920">
    <property type="entry name" value="Asp/Glu_race"/>
</dbReference>
<evidence type="ECO:0000256" key="7">
    <source>
        <dbReference type="HAMAP-Rule" id="MF_00258"/>
    </source>
</evidence>
<dbReference type="RefSeq" id="WP_158367101.1">
    <property type="nucleotide sequence ID" value="NZ_CP034885.1"/>
</dbReference>
<feature type="active site" description="Proton donor/acceptor" evidence="7">
    <location>
        <position position="69"/>
    </location>
</feature>
<keyword evidence="5 7" id="KW-0413">Isomerase</keyword>
<dbReference type="EMBL" id="CP034885">
    <property type="protein sequence ID" value="QCI19067.1"/>
    <property type="molecule type" value="Genomic_DNA"/>
</dbReference>
<dbReference type="PANTHER" id="PTHR21198:SF2">
    <property type="entry name" value="GLUTAMATE RACEMASE"/>
    <property type="match status" value="1"/>
</dbReference>
<organism evidence="8 9">
    <name type="scientific">Buchnera aphidicola</name>
    <name type="common">Aphis nerii</name>
    <dbReference type="NCBI Taxonomy" id="1241835"/>
    <lineage>
        <taxon>Bacteria</taxon>
        <taxon>Pseudomonadati</taxon>
        <taxon>Pseudomonadota</taxon>
        <taxon>Gammaproteobacteria</taxon>
        <taxon>Enterobacterales</taxon>
        <taxon>Erwiniaceae</taxon>
        <taxon>Buchnera</taxon>
    </lineage>
</organism>
<dbReference type="NCBIfam" id="TIGR00067">
    <property type="entry name" value="glut_race"/>
    <property type="match status" value="1"/>
</dbReference>
<comment type="catalytic activity">
    <reaction evidence="1 7">
        <text>L-glutamate = D-glutamate</text>
        <dbReference type="Rhea" id="RHEA:12813"/>
        <dbReference type="ChEBI" id="CHEBI:29985"/>
        <dbReference type="ChEBI" id="CHEBI:29986"/>
        <dbReference type="EC" id="5.1.1.3"/>
    </reaction>
</comment>
<dbReference type="GO" id="GO:0008881">
    <property type="term" value="F:glutamate racemase activity"/>
    <property type="evidence" value="ECO:0007669"/>
    <property type="project" value="UniProtKB-UniRule"/>
</dbReference>
<evidence type="ECO:0000256" key="2">
    <source>
        <dbReference type="ARBA" id="ARBA00013090"/>
    </source>
</evidence>
<dbReference type="AlphaFoldDB" id="A0A4D6XUQ4"/>